<dbReference type="Gene3D" id="3.40.30.10">
    <property type="entry name" value="Glutaredoxin"/>
    <property type="match status" value="1"/>
</dbReference>
<dbReference type="Pfam" id="PF11009">
    <property type="entry name" value="BrxC"/>
    <property type="match status" value="1"/>
</dbReference>
<evidence type="ECO:0000313" key="1">
    <source>
        <dbReference type="EMBL" id="MFC0472823.1"/>
    </source>
</evidence>
<dbReference type="InterPro" id="IPR036249">
    <property type="entry name" value="Thioredoxin-like_sf"/>
</dbReference>
<keyword evidence="2" id="KW-1185">Reference proteome</keyword>
<dbReference type="NCBIfam" id="TIGR04019">
    <property type="entry name" value="B_thiol_YtxJ"/>
    <property type="match status" value="1"/>
</dbReference>
<protein>
    <submittedName>
        <fullName evidence="1">Bacillithiol system redox-active protein YtxJ</fullName>
    </submittedName>
</protein>
<reference evidence="1 2" key="1">
    <citation type="submission" date="2024-09" db="EMBL/GenBank/DDBJ databases">
        <authorList>
            <person name="Sun Q."/>
            <person name="Mori K."/>
        </authorList>
    </citation>
    <scope>NUCLEOTIDE SEQUENCE [LARGE SCALE GENOMIC DNA]</scope>
    <source>
        <strain evidence="1 2">NCAIM B.02610</strain>
    </source>
</reference>
<proteinExistence type="predicted"/>
<comment type="caution">
    <text evidence="1">The sequence shown here is derived from an EMBL/GenBank/DDBJ whole genome shotgun (WGS) entry which is preliminary data.</text>
</comment>
<dbReference type="InterPro" id="IPR022551">
    <property type="entry name" value="BrxC"/>
</dbReference>
<gene>
    <name evidence="1" type="primary">ytxJ</name>
    <name evidence="1" type="ORF">ACFFHM_20630</name>
</gene>
<accession>A0ABV6KHK5</accession>
<dbReference type="RefSeq" id="WP_335962671.1">
    <property type="nucleotide sequence ID" value="NZ_JAXBLX010000032.1"/>
</dbReference>
<dbReference type="EMBL" id="JBHLUX010000088">
    <property type="protein sequence ID" value="MFC0472823.1"/>
    <property type="molecule type" value="Genomic_DNA"/>
</dbReference>
<evidence type="ECO:0000313" key="2">
    <source>
        <dbReference type="Proteomes" id="UP001589838"/>
    </source>
</evidence>
<organism evidence="1 2">
    <name type="scientific">Halalkalibacter kiskunsagensis</name>
    <dbReference type="NCBI Taxonomy" id="1548599"/>
    <lineage>
        <taxon>Bacteria</taxon>
        <taxon>Bacillati</taxon>
        <taxon>Bacillota</taxon>
        <taxon>Bacilli</taxon>
        <taxon>Bacillales</taxon>
        <taxon>Bacillaceae</taxon>
        <taxon>Halalkalibacter</taxon>
    </lineage>
</organism>
<name>A0ABV6KHK5_9BACI</name>
<sequence length="112" mass="12712">MSIIELQTNEDWKKLFLSTSDKPVLLLKHSTTCPISAEAHKEFIAFQESASNEATYALVKVIEQRPVSNMIAEETGIKHESPQCLLISEQKVLWSDSHWSITKKNLEKALND</sequence>
<dbReference type="SUPFAM" id="SSF52833">
    <property type="entry name" value="Thioredoxin-like"/>
    <property type="match status" value="1"/>
</dbReference>
<dbReference type="Proteomes" id="UP001589838">
    <property type="component" value="Unassembled WGS sequence"/>
</dbReference>